<reference evidence="2" key="1">
    <citation type="submission" date="2021-01" db="EMBL/GenBank/DDBJ databases">
        <authorList>
            <person name="Corre E."/>
            <person name="Pelletier E."/>
            <person name="Niang G."/>
            <person name="Scheremetjew M."/>
            <person name="Finn R."/>
            <person name="Kale V."/>
            <person name="Holt S."/>
            <person name="Cochrane G."/>
            <person name="Meng A."/>
            <person name="Brown T."/>
            <person name="Cohen L."/>
        </authorList>
    </citation>
    <scope>NUCLEOTIDE SEQUENCE</scope>
    <source>
        <strain evidence="2">CCMP1594</strain>
    </source>
</reference>
<dbReference type="Pfam" id="PF26300">
    <property type="entry name" value="PEPCK_PPi_lobe_2"/>
    <property type="match status" value="1"/>
</dbReference>
<evidence type="ECO:0000313" key="2">
    <source>
        <dbReference type="EMBL" id="CAE0798397.1"/>
    </source>
</evidence>
<protein>
    <recommendedName>
        <fullName evidence="1">PPi-type phosphoenolpyruvate carboxykinase lobe 2 domain-containing protein</fullName>
    </recommendedName>
</protein>
<proteinExistence type="predicted"/>
<dbReference type="AlphaFoldDB" id="A0A7S4CIY2"/>
<sequence>MLSIFKHQEYLLRHQLSPADQRIQAFLDDAFKGLDLGGAVPSIPSNSLTLDHFGMARLLSLPRDGDKFENELLSSYRLRNGVLHNPISDRRTTAGSFHVALGGLPVAGDKKEVPLHTFGHLLWHAVHSCPADSLQLPFMGDTPAQTWVSLLLRPMAIPEVPGYSPVQRMENRLFVPGSLVCNLDFVENIFGNWGDPRFPINDAALDVESWTGTTGCIILAPHIKGLTKKAVGLPHISKATDRQKRDRMCWEKEDELYNDGTAFKICHRTKEGVMVTILADNYFGYCKKEVKTQLTYTTNLIGLSEEEHAGGALAFYQVRLGSTLRMHDSRLRKSENKFSDMMKLLGNHVELKPEGYAVDKRFPEIIYLPETMSASLGERKVKWVGAKGEEKSLKMLTKHFYMHPSGYSIHLEKHAVSGTYTLVGLDPRATFCHKPCTVSGGGKSEISKSMEYAMKTCNVFVGDFANDKKKLQEIFDKISKRLGEDVFSNNVTLGTVIYLCCPGDEWDAAWNKWLSGIEDRIWTIAFAIKRHYKASWGKDWQSHFHVDVVNGTQGNELLIDSAGRDRRKLLSRFLRMGLDTEGAWRTFTLRQDFQAAFKVQMEDDISASTVVPSKRLSGYQKDGGSKKILQNCEMRLFQRPDDAIHRGFDVQTEDDMSRNGLFSSNFDPLVQADVDDEIEDPFALESYTEPMQEHLRKGTGNATYLVSSALTRKVGEGKRTTNPRYLQLRPDVHAPMDTHLAAISIRLHRRVPVTDKLVVPVDMVLPGRRNNPPMPGIRMLAVYGPLHYQELPELFMDFTSSLTGKSPSTTGAGSEGALTKGPFNALCTTSDLNNTLVSLLLTGHAGFTSAAGFIGPKYDVGHDITVIVPEIFCRLEDHERDPQWLISQGYLEPVKDFEHKGRKIPANLLGYRITTKFTHNFMGKLFTNPGIIFPDDMLRPELQDMDAFVDGIDNLTEAHAKTAKRYFEDGSIKDACPPLQALLHIMAYGQWEGKGIQHPDVRKLFTRESMLGSEWYRKRLIIQQKRTVKRWQRHIAYLDSKLKQDSNGSPVDLNSKLEKAKAQLAFVEAPAYLQHLEGTIGADPIHGEE</sequence>
<feature type="domain" description="PPi-type phosphoenolpyruvate carboxykinase lobe 2" evidence="1">
    <location>
        <begin position="482"/>
        <end position="558"/>
    </location>
</feature>
<gene>
    <name evidence="2" type="ORF">EGYM00163_LOCUS9517</name>
</gene>
<organism evidence="2">
    <name type="scientific">Eutreptiella gymnastica</name>
    <dbReference type="NCBI Taxonomy" id="73025"/>
    <lineage>
        <taxon>Eukaryota</taxon>
        <taxon>Discoba</taxon>
        <taxon>Euglenozoa</taxon>
        <taxon>Euglenida</taxon>
        <taxon>Spirocuta</taxon>
        <taxon>Euglenophyceae</taxon>
        <taxon>Eutreptiales</taxon>
        <taxon>Eutreptiaceae</taxon>
        <taxon>Eutreptiella</taxon>
    </lineage>
</organism>
<dbReference type="InterPro" id="IPR058710">
    <property type="entry name" value="PEPCK_lobe_2"/>
</dbReference>
<accession>A0A7S4CIY2</accession>
<name>A0A7S4CIY2_9EUGL</name>
<evidence type="ECO:0000259" key="1">
    <source>
        <dbReference type="Pfam" id="PF26300"/>
    </source>
</evidence>
<dbReference type="EMBL" id="HBJA01029126">
    <property type="protein sequence ID" value="CAE0798397.1"/>
    <property type="molecule type" value="Transcribed_RNA"/>
</dbReference>